<feature type="coiled-coil region" evidence="9">
    <location>
        <begin position="608"/>
        <end position="635"/>
    </location>
</feature>
<comment type="caution">
    <text evidence="12">The sequence shown here is derived from an EMBL/GenBank/DDBJ whole genome shotgun (WGS) entry which is preliminary data.</text>
</comment>
<keyword evidence="9" id="KW-0175">Coiled coil</keyword>
<evidence type="ECO:0000256" key="4">
    <source>
        <dbReference type="ARBA" id="ARBA00022737"/>
    </source>
</evidence>
<keyword evidence="1 8" id="KW-0813">Transport</keyword>
<dbReference type="RefSeq" id="WP_345417874.1">
    <property type="nucleotide sequence ID" value="NZ_AP031496.1"/>
</dbReference>
<dbReference type="NCBIfam" id="NF003454">
    <property type="entry name" value="PRK05035.1"/>
    <property type="match status" value="1"/>
</dbReference>
<feature type="domain" description="4Fe-4S ferredoxin-type" evidence="11">
    <location>
        <begin position="370"/>
        <end position="399"/>
    </location>
</feature>
<dbReference type="GO" id="GO:0046872">
    <property type="term" value="F:metal ion binding"/>
    <property type="evidence" value="ECO:0007669"/>
    <property type="project" value="UniProtKB-KW"/>
</dbReference>
<dbReference type="EMBL" id="BAABLX010000007">
    <property type="protein sequence ID" value="GAA4934653.1"/>
    <property type="molecule type" value="Genomic_DNA"/>
</dbReference>
<dbReference type="HAMAP" id="MF_00461">
    <property type="entry name" value="RsxC_RnfC"/>
    <property type="match status" value="1"/>
</dbReference>
<dbReference type="Gene3D" id="3.30.70.20">
    <property type="match status" value="1"/>
</dbReference>
<dbReference type="Proteomes" id="UP001409585">
    <property type="component" value="Unassembled WGS sequence"/>
</dbReference>
<feature type="domain" description="4Fe-4S ferredoxin-type" evidence="11">
    <location>
        <begin position="409"/>
        <end position="438"/>
    </location>
</feature>
<evidence type="ECO:0000256" key="8">
    <source>
        <dbReference type="HAMAP-Rule" id="MF_00461"/>
    </source>
</evidence>
<dbReference type="GO" id="GO:0009055">
    <property type="term" value="F:electron transfer activity"/>
    <property type="evidence" value="ECO:0007669"/>
    <property type="project" value="InterPro"/>
</dbReference>
<dbReference type="InterPro" id="IPR017896">
    <property type="entry name" value="4Fe4S_Fe-S-bd"/>
</dbReference>
<feature type="coiled-coil region" evidence="9">
    <location>
        <begin position="464"/>
        <end position="582"/>
    </location>
</feature>
<protein>
    <recommendedName>
        <fullName evidence="8">Ion-translocating oxidoreductase complex subunit C</fullName>
        <ecNumber evidence="8">7.-.-.-</ecNumber>
    </recommendedName>
    <alternativeName>
        <fullName evidence="8">Rnf electron transport complex subunit C</fullName>
    </alternativeName>
</protein>
<evidence type="ECO:0000259" key="11">
    <source>
        <dbReference type="PROSITE" id="PS51379"/>
    </source>
</evidence>
<keyword evidence="8" id="KW-1003">Cell membrane</keyword>
<dbReference type="PANTHER" id="PTHR43034:SF2">
    <property type="entry name" value="ION-TRANSLOCATING OXIDOREDUCTASE COMPLEX SUBUNIT C"/>
    <property type="match status" value="1"/>
</dbReference>
<evidence type="ECO:0000256" key="9">
    <source>
        <dbReference type="SAM" id="Coils"/>
    </source>
</evidence>
<organism evidence="12 13">
    <name type="scientific">Halioxenophilus aromaticivorans</name>
    <dbReference type="NCBI Taxonomy" id="1306992"/>
    <lineage>
        <taxon>Bacteria</taxon>
        <taxon>Pseudomonadati</taxon>
        <taxon>Pseudomonadota</taxon>
        <taxon>Gammaproteobacteria</taxon>
        <taxon>Alteromonadales</taxon>
        <taxon>Alteromonadaceae</taxon>
        <taxon>Halioxenophilus</taxon>
    </lineage>
</organism>
<feature type="coiled-coil region" evidence="9">
    <location>
        <begin position="698"/>
        <end position="732"/>
    </location>
</feature>
<keyword evidence="8" id="KW-1278">Translocase</keyword>
<name>A0AAV3TZ00_9ALTE</name>
<dbReference type="Pfam" id="PF13183">
    <property type="entry name" value="Fer4_8"/>
    <property type="match status" value="1"/>
</dbReference>
<comment type="subunit">
    <text evidence="8">The complex is composed of six subunits: RnfA, RnfB, RnfC, RnfD, RnfE and RnfG.</text>
</comment>
<gene>
    <name evidence="12" type="primary">rsxC</name>
    <name evidence="8" type="synonym">rnfC</name>
    <name evidence="12" type="ORF">GCM10025791_09540</name>
</gene>
<dbReference type="InterPro" id="IPR037225">
    <property type="entry name" value="Nuo51_FMN-bd_sf"/>
</dbReference>
<feature type="binding site" evidence="8">
    <location>
        <position position="418"/>
    </location>
    <ligand>
        <name>[4Fe-4S] cluster</name>
        <dbReference type="ChEBI" id="CHEBI:49883"/>
        <label>2</label>
    </ligand>
</feature>
<dbReference type="Gene3D" id="3.40.50.11540">
    <property type="entry name" value="NADH-ubiquinone oxidoreductase 51kDa subunit"/>
    <property type="match status" value="1"/>
</dbReference>
<dbReference type="PANTHER" id="PTHR43034">
    <property type="entry name" value="ION-TRANSLOCATING OXIDOREDUCTASE COMPLEX SUBUNIT C"/>
    <property type="match status" value="1"/>
</dbReference>
<keyword evidence="7 8" id="KW-0411">Iron-sulfur</keyword>
<dbReference type="Pfam" id="PF01512">
    <property type="entry name" value="Complex1_51K"/>
    <property type="match status" value="1"/>
</dbReference>
<comment type="subcellular location">
    <subcellularLocation>
        <location evidence="8">Cell inner membrane</location>
        <topology evidence="8">Peripheral membrane protein</topology>
    </subcellularLocation>
</comment>
<feature type="region of interest" description="Disordered" evidence="10">
    <location>
        <begin position="1"/>
        <end position="37"/>
    </location>
</feature>
<dbReference type="GO" id="GO:0005886">
    <property type="term" value="C:plasma membrane"/>
    <property type="evidence" value="ECO:0007669"/>
    <property type="project" value="UniProtKB-SubCell"/>
</dbReference>
<sequence length="756" mass="80044">MTASNRAVSGQERQIFPIPGGVHPPQNKAQSNATPLTTAPLPSRVYLPLNQHLGAPAQAIVAVGEKVLTGQVVAAAKGVVSANVHASISGVVSAIEDRTLPHPSGMSGPCIVIESDGADTWVDLPENPQYEALATADLIDIIRQAGVVGLGGAGFPTAVKLGAKSPIEHLIINGTECEPYITADDLLMRTYPDEIIKGTLLLAKVLGNPADVVIGMEDNKPEAFAALQKAAQGTAVQVVRFPGQYPSGGEKQLIQRLTGKEVPSGGLPASVGCVVQNVGTAYAAYRAARFGEPLLSRVTTVVGEALAQSANVTVRLGTPVAELLTHFGAKEKRISRLIMGGPMMGFALNNVDVPVVKTTNCIIAATQQEMPPAPPAQACIRCGLCAEACPASLLPQQMYWYARAEEYEKLEAHNLFDCIECGACSYVCPSRIPLVQYYRSAKGEIRQQREDKIRADRSRQRFEFRQARLAKAEAEKEAKRLARQQAAAKAKAKQAEAATLTQAVAKPAPANDADQVAKLERALASAQTRFNTAQAKHQAALNENSERVDQLAAALKQAQLKLSEAQQKLQQAQAEHQQTNAAATPMPADDPVAAAIAKAQAKHDMTPAQKAQADVESLQKRLTKAQEKLQAAQAEGSDKVPALQMGVDKLSAKLEQAQRDLAQIVPEPPAAPPAQDPAQAAIERAKAKAQAAASMSPQEKLANQVTSLQTRLAKAQAKLAEAQANNADNQDALALGVSKLQDKLSQAQAELGALQE</sequence>
<feature type="binding site" evidence="8">
    <location>
        <position position="421"/>
    </location>
    <ligand>
        <name>[4Fe-4S] cluster</name>
        <dbReference type="ChEBI" id="CHEBI:49883"/>
        <label>2</label>
    </ligand>
</feature>
<dbReference type="InterPro" id="IPR026902">
    <property type="entry name" value="RnfC_N"/>
</dbReference>
<keyword evidence="3 8" id="KW-0479">Metal-binding</keyword>
<keyword evidence="8" id="KW-0472">Membrane</keyword>
<dbReference type="AlphaFoldDB" id="A0AAV3TZ00"/>
<dbReference type="InterPro" id="IPR017900">
    <property type="entry name" value="4Fe4S_Fe_S_CS"/>
</dbReference>
<evidence type="ECO:0000256" key="3">
    <source>
        <dbReference type="ARBA" id="ARBA00022723"/>
    </source>
</evidence>
<feature type="binding site" evidence="8">
    <location>
        <position position="428"/>
    </location>
    <ligand>
        <name>[4Fe-4S] cluster</name>
        <dbReference type="ChEBI" id="CHEBI:49883"/>
        <label>1</label>
    </ligand>
</feature>
<dbReference type="Pfam" id="PF13375">
    <property type="entry name" value="RnfC_N"/>
    <property type="match status" value="1"/>
</dbReference>
<evidence type="ECO:0000256" key="7">
    <source>
        <dbReference type="ARBA" id="ARBA00023014"/>
    </source>
</evidence>
<evidence type="ECO:0000256" key="5">
    <source>
        <dbReference type="ARBA" id="ARBA00022982"/>
    </source>
</evidence>
<feature type="compositionally biased region" description="Polar residues" evidence="10">
    <location>
        <begin position="27"/>
        <end position="37"/>
    </location>
</feature>
<keyword evidence="2 8" id="KW-0004">4Fe-4S</keyword>
<dbReference type="GO" id="GO:0051539">
    <property type="term" value="F:4 iron, 4 sulfur cluster binding"/>
    <property type="evidence" value="ECO:0007669"/>
    <property type="project" value="UniProtKB-KW"/>
</dbReference>
<dbReference type="PROSITE" id="PS51379">
    <property type="entry name" value="4FE4S_FER_2"/>
    <property type="match status" value="2"/>
</dbReference>
<keyword evidence="4 8" id="KW-0677">Repeat</keyword>
<comment type="similarity">
    <text evidence="8">Belongs to the 4Fe4S bacterial-type ferredoxin family. RnfC subfamily.</text>
</comment>
<dbReference type="InterPro" id="IPR011538">
    <property type="entry name" value="Nuo51_FMN-bd"/>
</dbReference>
<accession>A0AAV3TZ00</accession>
<comment type="function">
    <text evidence="8">Part of a membrane-bound complex that couples electron transfer with translocation of ions across the membrane.</text>
</comment>
<evidence type="ECO:0000256" key="6">
    <source>
        <dbReference type="ARBA" id="ARBA00023004"/>
    </source>
</evidence>
<evidence type="ECO:0000256" key="1">
    <source>
        <dbReference type="ARBA" id="ARBA00022448"/>
    </source>
</evidence>
<dbReference type="SUPFAM" id="SSF142019">
    <property type="entry name" value="Nqo1 FMN-binding domain-like"/>
    <property type="match status" value="1"/>
</dbReference>
<reference evidence="13" key="1">
    <citation type="journal article" date="2019" name="Int. J. Syst. Evol. Microbiol.">
        <title>The Global Catalogue of Microorganisms (GCM) 10K type strain sequencing project: providing services to taxonomists for standard genome sequencing and annotation.</title>
        <authorList>
            <consortium name="The Broad Institute Genomics Platform"/>
            <consortium name="The Broad Institute Genome Sequencing Center for Infectious Disease"/>
            <person name="Wu L."/>
            <person name="Ma J."/>
        </authorList>
    </citation>
    <scope>NUCLEOTIDE SEQUENCE [LARGE SCALE GENOMIC DNA]</scope>
    <source>
        <strain evidence="13">JCM 19134</strain>
    </source>
</reference>
<dbReference type="SUPFAM" id="SSF46548">
    <property type="entry name" value="alpha-helical ferredoxin"/>
    <property type="match status" value="1"/>
</dbReference>
<dbReference type="EC" id="7.-.-.-" evidence="8"/>
<feature type="compositionally biased region" description="Polar residues" evidence="10">
    <location>
        <begin position="1"/>
        <end position="12"/>
    </location>
</feature>
<evidence type="ECO:0000313" key="12">
    <source>
        <dbReference type="EMBL" id="GAA4934653.1"/>
    </source>
</evidence>
<proteinExistence type="inferred from homology"/>
<keyword evidence="5 8" id="KW-0249">Electron transport</keyword>
<feature type="binding site" evidence="8">
    <location>
        <position position="382"/>
    </location>
    <ligand>
        <name>[4Fe-4S] cluster</name>
        <dbReference type="ChEBI" id="CHEBI:49883"/>
        <label>1</label>
    </ligand>
</feature>
<keyword evidence="8" id="KW-0997">Cell inner membrane</keyword>
<comment type="cofactor">
    <cofactor evidence="8">
        <name>[4Fe-4S] cluster</name>
        <dbReference type="ChEBI" id="CHEBI:49883"/>
    </cofactor>
    <text evidence="8">Binds 2 [4Fe-4S] clusters per subunit.</text>
</comment>
<dbReference type="GO" id="GO:0022900">
    <property type="term" value="P:electron transport chain"/>
    <property type="evidence" value="ECO:0007669"/>
    <property type="project" value="UniProtKB-UniRule"/>
</dbReference>
<keyword evidence="6 8" id="KW-0408">Iron</keyword>
<dbReference type="InterPro" id="IPR010208">
    <property type="entry name" value="Ion_transpt_RnfC/RsxC"/>
</dbReference>
<feature type="binding site" evidence="8">
    <location>
        <position position="389"/>
    </location>
    <ligand>
        <name>[4Fe-4S] cluster</name>
        <dbReference type="ChEBI" id="CHEBI:49883"/>
        <label>2</label>
    </ligand>
</feature>
<feature type="binding site" evidence="8">
    <location>
        <position position="385"/>
    </location>
    <ligand>
        <name>[4Fe-4S] cluster</name>
        <dbReference type="ChEBI" id="CHEBI:49883"/>
        <label>1</label>
    </ligand>
</feature>
<keyword evidence="13" id="KW-1185">Reference proteome</keyword>
<dbReference type="PROSITE" id="PS00198">
    <property type="entry name" value="4FE4S_FER_1"/>
    <property type="match status" value="1"/>
</dbReference>
<dbReference type="NCBIfam" id="TIGR01945">
    <property type="entry name" value="rnfC"/>
    <property type="match status" value="1"/>
</dbReference>
<feature type="binding site" evidence="8">
    <location>
        <position position="379"/>
    </location>
    <ligand>
        <name>[4Fe-4S] cluster</name>
        <dbReference type="ChEBI" id="CHEBI:49883"/>
        <label>1</label>
    </ligand>
</feature>
<evidence type="ECO:0000256" key="2">
    <source>
        <dbReference type="ARBA" id="ARBA00022485"/>
    </source>
</evidence>
<evidence type="ECO:0000313" key="13">
    <source>
        <dbReference type="Proteomes" id="UP001409585"/>
    </source>
</evidence>
<dbReference type="FunFam" id="3.30.70.20:FF:000044">
    <property type="entry name" value="Ion-translocating oxidoreductase complex subunit C"/>
    <property type="match status" value="1"/>
</dbReference>
<feature type="binding site" evidence="8">
    <location>
        <position position="424"/>
    </location>
    <ligand>
        <name>[4Fe-4S] cluster</name>
        <dbReference type="ChEBI" id="CHEBI:49883"/>
        <label>2</label>
    </ligand>
</feature>
<evidence type="ECO:0000256" key="10">
    <source>
        <dbReference type="SAM" id="MobiDB-lite"/>
    </source>
</evidence>